<name>C7NGP3_KYTSD</name>
<feature type="compositionally biased region" description="Acidic residues" evidence="2">
    <location>
        <begin position="477"/>
        <end position="497"/>
    </location>
</feature>
<dbReference type="RefSeq" id="WP_015780486.1">
    <property type="nucleotide sequence ID" value="NC_013169.1"/>
</dbReference>
<feature type="transmembrane region" description="Helical" evidence="3">
    <location>
        <begin position="28"/>
        <end position="47"/>
    </location>
</feature>
<feature type="transmembrane region" description="Helical" evidence="3">
    <location>
        <begin position="126"/>
        <end position="146"/>
    </location>
</feature>
<dbReference type="PANTHER" id="PTHR33392:SF6">
    <property type="entry name" value="POLYISOPRENYL-TEICHOIC ACID--PEPTIDOGLYCAN TEICHOIC ACID TRANSFERASE TAGU"/>
    <property type="match status" value="1"/>
</dbReference>
<proteinExistence type="inferred from homology"/>
<feature type="transmembrane region" description="Helical" evidence="3">
    <location>
        <begin position="54"/>
        <end position="74"/>
    </location>
</feature>
<feature type="compositionally biased region" description="Pro residues" evidence="2">
    <location>
        <begin position="460"/>
        <end position="472"/>
    </location>
</feature>
<organism evidence="5 6">
    <name type="scientific">Kytococcus sedentarius (strain ATCC 14392 / DSM 20547 / JCM 11482 / CCUG 33030 / NBRC 15357 / NCTC 11040 / CCM 314 / 541)</name>
    <name type="common">Micrococcus sedentarius</name>
    <dbReference type="NCBI Taxonomy" id="478801"/>
    <lineage>
        <taxon>Bacteria</taxon>
        <taxon>Bacillati</taxon>
        <taxon>Actinomycetota</taxon>
        <taxon>Actinomycetes</taxon>
        <taxon>Micrococcales</taxon>
        <taxon>Kytococcaceae</taxon>
        <taxon>Kytococcus</taxon>
    </lineage>
</organism>
<dbReference type="Pfam" id="PF03816">
    <property type="entry name" value="LytR_cpsA_psr"/>
    <property type="match status" value="1"/>
</dbReference>
<protein>
    <submittedName>
        <fullName evidence="5">Cell envelope-related function transcriptional attenuator common domain protein</fullName>
    </submittedName>
</protein>
<dbReference type="HOGENOM" id="CLU_015593_0_1_11"/>
<dbReference type="AlphaFoldDB" id="C7NGP3"/>
<dbReference type="InterPro" id="IPR004474">
    <property type="entry name" value="LytR_CpsA_psr"/>
</dbReference>
<dbReference type="Gene3D" id="3.40.630.190">
    <property type="entry name" value="LCP protein"/>
    <property type="match status" value="1"/>
</dbReference>
<dbReference type="KEGG" id="kse:Ksed_26120"/>
<accession>C7NGP3</accession>
<dbReference type="Proteomes" id="UP000006666">
    <property type="component" value="Chromosome"/>
</dbReference>
<feature type="transmembrane region" description="Helical" evidence="3">
    <location>
        <begin position="94"/>
        <end position="114"/>
    </location>
</feature>
<dbReference type="InterPro" id="IPR050922">
    <property type="entry name" value="LytR/CpsA/Psr_CW_biosynth"/>
</dbReference>
<feature type="region of interest" description="Disordered" evidence="2">
    <location>
        <begin position="1"/>
        <end position="22"/>
    </location>
</feature>
<evidence type="ECO:0000256" key="3">
    <source>
        <dbReference type="SAM" id="Phobius"/>
    </source>
</evidence>
<dbReference type="EMBL" id="CP001686">
    <property type="protein sequence ID" value="ACV07565.1"/>
    <property type="molecule type" value="Genomic_DNA"/>
</dbReference>
<evidence type="ECO:0000259" key="4">
    <source>
        <dbReference type="Pfam" id="PF03816"/>
    </source>
</evidence>
<keyword evidence="3" id="KW-0812">Transmembrane</keyword>
<feature type="region of interest" description="Disordered" evidence="2">
    <location>
        <begin position="455"/>
        <end position="497"/>
    </location>
</feature>
<evidence type="ECO:0000256" key="1">
    <source>
        <dbReference type="ARBA" id="ARBA00006068"/>
    </source>
</evidence>
<evidence type="ECO:0000256" key="2">
    <source>
        <dbReference type="SAM" id="MobiDB-lite"/>
    </source>
</evidence>
<keyword evidence="3" id="KW-1133">Transmembrane helix</keyword>
<comment type="similarity">
    <text evidence="1">Belongs to the LytR/CpsA/Psr (LCP) family.</text>
</comment>
<dbReference type="STRING" id="478801.Ksed_26120"/>
<dbReference type="PANTHER" id="PTHR33392">
    <property type="entry name" value="POLYISOPRENYL-TEICHOIC ACID--PEPTIDOGLYCAN TEICHOIC ACID TRANSFERASE TAGU"/>
    <property type="match status" value="1"/>
</dbReference>
<dbReference type="NCBIfam" id="TIGR00350">
    <property type="entry name" value="lytR_cpsA_psr"/>
    <property type="match status" value="1"/>
</dbReference>
<gene>
    <name evidence="5" type="ordered locus">Ksed_26120</name>
</gene>
<keyword evidence="3" id="KW-0472">Membrane</keyword>
<sequence>MSTSADAEGHGSSPSGWSPRRTQQEKSLPRALGLTALSGIVPGLGLLFTPTWRLGALALTGVVLLAGGLIWRFVDGGLLNTAVDVASSSSQLLLLAAGIVLAALLWIALIAITARVTRPGGLDTRGSVALTGVALLMSALVLAPTVQAVNTVAAHRQAVSTVFAGGSGSEPTSRPAIHEDDPWAGFDRVNLLLLGSDAAESREGVRPDALMVMSMDPRTGNSVLVGVPRNLMQAPIPPGNPLHQIWPSGYDCGNACIINALWSEASAHSELFGDEPNPGSETTRDAIEGVVGLDIHHVVTVDLQGFQQLVDAMGGVDITVGERIPIGGKVSNGQIVPGSIRGWIEEGPQHMDGHTALWYSRSRATTSDYDRMDRQRCMVGALISQSQPLDMLRRYPAIAGALEENVWTDIPQEDLPAWADLFLKVKDGRMKSLPLTNERIDTVDPDFEAIHAMVERSINPPKPTATPTPKPSPSTTEETEEAEEPSPNEAEELAATC</sequence>
<keyword evidence="6" id="KW-1185">Reference proteome</keyword>
<dbReference type="eggNOG" id="COG1316">
    <property type="taxonomic scope" value="Bacteria"/>
</dbReference>
<evidence type="ECO:0000313" key="5">
    <source>
        <dbReference type="EMBL" id="ACV07565.1"/>
    </source>
</evidence>
<feature type="domain" description="Cell envelope-related transcriptional attenuator" evidence="4">
    <location>
        <begin position="206"/>
        <end position="386"/>
    </location>
</feature>
<reference evidence="5 6" key="1">
    <citation type="journal article" date="2009" name="Stand. Genomic Sci.">
        <title>Complete genome sequence of Kytococcus sedentarius type strain (541).</title>
        <authorList>
            <person name="Sims D."/>
            <person name="Brettin T."/>
            <person name="Detter J.C."/>
            <person name="Han C."/>
            <person name="Lapidus A."/>
            <person name="Copeland A."/>
            <person name="Glavina Del Rio T."/>
            <person name="Nolan M."/>
            <person name="Chen F."/>
            <person name="Lucas S."/>
            <person name="Tice H."/>
            <person name="Cheng J.F."/>
            <person name="Bruce D."/>
            <person name="Goodwin L."/>
            <person name="Pitluck S."/>
            <person name="Ovchinnikova G."/>
            <person name="Pati A."/>
            <person name="Ivanova N."/>
            <person name="Mavrommatis K."/>
            <person name="Chen A."/>
            <person name="Palaniappan K."/>
            <person name="D'haeseleer P."/>
            <person name="Chain P."/>
            <person name="Bristow J."/>
            <person name="Eisen J.A."/>
            <person name="Markowitz V."/>
            <person name="Hugenholtz P."/>
            <person name="Schneider S."/>
            <person name="Goker M."/>
            <person name="Pukall R."/>
            <person name="Kyrpides N.C."/>
            <person name="Klenk H.P."/>
        </authorList>
    </citation>
    <scope>NUCLEOTIDE SEQUENCE [LARGE SCALE GENOMIC DNA]</scope>
    <source>
        <strain evidence="6">ATCC 14392 / DSM 20547 / JCM 11482 / CCUG 33030 / NBRC 15357 / NCTC 11040 / CCM 314 / 541</strain>
    </source>
</reference>
<evidence type="ECO:0000313" key="6">
    <source>
        <dbReference type="Proteomes" id="UP000006666"/>
    </source>
</evidence>